<sequence length="122" mass="12938">MSGIPVADDILDAAVAVKPLPEVAAALGVSANKVRQMLRDGELIAVRRDGELCVPGDFFVKDGIVKGLAGTITVLADSGFSRTEMLRWLFTADDTLPGSTPINALRTSHGTEVKRRAQAMAF</sequence>
<reference evidence="3 4" key="1">
    <citation type="submission" date="2020-08" db="EMBL/GenBank/DDBJ databases">
        <title>Amycolatopsis echigonensis JCM 21831.</title>
        <authorList>
            <person name="Tedsree N."/>
            <person name="Kuncharoen N."/>
            <person name="Likhitwitayawuid K."/>
            <person name="Tanasupawat S."/>
        </authorList>
    </citation>
    <scope>NUCLEOTIDE SEQUENCE [LARGE SCALE GENOMIC DNA]</scope>
    <source>
        <strain evidence="3 4">JCM 21831</strain>
    </source>
</reference>
<dbReference type="Pfam" id="PF21531">
    <property type="entry name" value="Rv2175c_wHTH"/>
    <property type="match status" value="1"/>
</dbReference>
<dbReference type="InterPro" id="IPR041098">
    <property type="entry name" value="Rv2175c_C"/>
</dbReference>
<accession>A0A8E2B752</accession>
<feature type="domain" description="Rv2175c C-terminal" evidence="1">
    <location>
        <begin position="65"/>
        <end position="121"/>
    </location>
</feature>
<comment type="caution">
    <text evidence="3">The sequence shown here is derived from an EMBL/GenBank/DDBJ whole genome shotgun (WGS) entry which is preliminary data.</text>
</comment>
<evidence type="ECO:0000313" key="3">
    <source>
        <dbReference type="EMBL" id="MBB2503055.1"/>
    </source>
</evidence>
<dbReference type="InterPro" id="IPR048576">
    <property type="entry name" value="Rv2175c_wHTH"/>
</dbReference>
<dbReference type="RefSeq" id="WP_009075013.1">
    <property type="nucleotide sequence ID" value="NZ_JACJHR010000047.1"/>
</dbReference>
<proteinExistence type="predicted"/>
<dbReference type="EMBL" id="JACJHR010000047">
    <property type="protein sequence ID" value="MBB2503055.1"/>
    <property type="molecule type" value="Genomic_DNA"/>
</dbReference>
<dbReference type="Proteomes" id="UP000550260">
    <property type="component" value="Unassembled WGS sequence"/>
</dbReference>
<gene>
    <name evidence="3" type="ORF">H5411_28455</name>
</gene>
<dbReference type="Pfam" id="PF18367">
    <property type="entry name" value="Rv2175c_C"/>
    <property type="match status" value="1"/>
</dbReference>
<evidence type="ECO:0000259" key="1">
    <source>
        <dbReference type="Pfam" id="PF18367"/>
    </source>
</evidence>
<dbReference type="GO" id="GO:0003677">
    <property type="term" value="F:DNA binding"/>
    <property type="evidence" value="ECO:0007669"/>
    <property type="project" value="InterPro"/>
</dbReference>
<protein>
    <submittedName>
        <fullName evidence="3">Helix-turn-helix domain-containing protein</fullName>
    </submittedName>
</protein>
<name>A0A8E2B752_9PSEU</name>
<evidence type="ECO:0000259" key="2">
    <source>
        <dbReference type="Pfam" id="PF21531"/>
    </source>
</evidence>
<feature type="domain" description="DNA-binding protein Rv2175c wHTH" evidence="2">
    <location>
        <begin position="4"/>
        <end position="59"/>
    </location>
</feature>
<organism evidence="3 4">
    <name type="scientific">Amycolatopsis echigonensis</name>
    <dbReference type="NCBI Taxonomy" id="2576905"/>
    <lineage>
        <taxon>Bacteria</taxon>
        <taxon>Bacillati</taxon>
        <taxon>Actinomycetota</taxon>
        <taxon>Actinomycetes</taxon>
        <taxon>Pseudonocardiales</taxon>
        <taxon>Pseudonocardiaceae</taxon>
        <taxon>Amycolatopsis</taxon>
    </lineage>
</organism>
<evidence type="ECO:0000313" key="4">
    <source>
        <dbReference type="Proteomes" id="UP000550260"/>
    </source>
</evidence>
<dbReference type="AlphaFoldDB" id="A0A8E2B752"/>